<gene>
    <name evidence="1" type="ORF">C0Q70_19703</name>
</gene>
<comment type="caution">
    <text evidence="1">The sequence shown here is derived from an EMBL/GenBank/DDBJ whole genome shotgun (WGS) entry which is preliminary data.</text>
</comment>
<accession>A0A2T7NDG8</accession>
<keyword evidence="2" id="KW-1185">Reference proteome</keyword>
<sequence>MTSFPGHAASELLQTLEVVARAADTLILHSACATGSMLAGSLTGSRRDCWLDFSNDWRRRRQDVAADKSGRVQV</sequence>
<name>A0A2T7NDG8_POMCA</name>
<dbReference type="EMBL" id="PZQS01000013">
    <property type="protein sequence ID" value="PVD19218.1"/>
    <property type="molecule type" value="Genomic_DNA"/>
</dbReference>
<organism evidence="1 2">
    <name type="scientific">Pomacea canaliculata</name>
    <name type="common">Golden apple snail</name>
    <dbReference type="NCBI Taxonomy" id="400727"/>
    <lineage>
        <taxon>Eukaryota</taxon>
        <taxon>Metazoa</taxon>
        <taxon>Spiralia</taxon>
        <taxon>Lophotrochozoa</taxon>
        <taxon>Mollusca</taxon>
        <taxon>Gastropoda</taxon>
        <taxon>Caenogastropoda</taxon>
        <taxon>Architaenioglossa</taxon>
        <taxon>Ampullarioidea</taxon>
        <taxon>Ampullariidae</taxon>
        <taxon>Pomacea</taxon>
    </lineage>
</organism>
<dbReference type="AlphaFoldDB" id="A0A2T7NDG8"/>
<protein>
    <submittedName>
        <fullName evidence="1">Uncharacterized protein</fullName>
    </submittedName>
</protein>
<evidence type="ECO:0000313" key="2">
    <source>
        <dbReference type="Proteomes" id="UP000245119"/>
    </source>
</evidence>
<evidence type="ECO:0000313" key="1">
    <source>
        <dbReference type="EMBL" id="PVD19218.1"/>
    </source>
</evidence>
<dbReference type="Proteomes" id="UP000245119">
    <property type="component" value="Linkage Group LG13"/>
</dbReference>
<reference evidence="1 2" key="1">
    <citation type="submission" date="2018-04" db="EMBL/GenBank/DDBJ databases">
        <title>The genome of golden apple snail Pomacea canaliculata provides insight into stress tolerance and invasive adaptation.</title>
        <authorList>
            <person name="Liu C."/>
            <person name="Liu B."/>
            <person name="Ren Y."/>
            <person name="Zhang Y."/>
            <person name="Wang H."/>
            <person name="Li S."/>
            <person name="Jiang F."/>
            <person name="Yin L."/>
            <person name="Zhang G."/>
            <person name="Qian W."/>
            <person name="Fan W."/>
        </authorList>
    </citation>
    <scope>NUCLEOTIDE SEQUENCE [LARGE SCALE GENOMIC DNA]</scope>
    <source>
        <strain evidence="1">SZHN2017</strain>
        <tissue evidence="1">Muscle</tissue>
    </source>
</reference>
<proteinExistence type="predicted"/>